<name>A0A2C6LCG6_9APIC</name>
<keyword evidence="2" id="KW-1185">Reference proteome</keyword>
<dbReference type="GeneID" id="94424828"/>
<organism evidence="1 2">
    <name type="scientific">Cystoisospora suis</name>
    <dbReference type="NCBI Taxonomy" id="483139"/>
    <lineage>
        <taxon>Eukaryota</taxon>
        <taxon>Sar</taxon>
        <taxon>Alveolata</taxon>
        <taxon>Apicomplexa</taxon>
        <taxon>Conoidasida</taxon>
        <taxon>Coccidia</taxon>
        <taxon>Eucoccidiorida</taxon>
        <taxon>Eimeriorina</taxon>
        <taxon>Sarcocystidae</taxon>
        <taxon>Cystoisospora</taxon>
    </lineage>
</organism>
<gene>
    <name evidence="1" type="ORF">CSUI_001411</name>
</gene>
<dbReference type="AlphaFoldDB" id="A0A2C6LCG6"/>
<dbReference type="EMBL" id="MIGC01000560">
    <property type="protein sequence ID" value="PHJ24712.1"/>
    <property type="molecule type" value="Genomic_DNA"/>
</dbReference>
<dbReference type="RefSeq" id="XP_067926384.1">
    <property type="nucleotide sequence ID" value="XM_068061617.1"/>
</dbReference>
<comment type="caution">
    <text evidence="1">The sequence shown here is derived from an EMBL/GenBank/DDBJ whole genome shotgun (WGS) entry which is preliminary data.</text>
</comment>
<dbReference type="Proteomes" id="UP000221165">
    <property type="component" value="Unassembled WGS sequence"/>
</dbReference>
<reference evidence="1 2" key="1">
    <citation type="journal article" date="2017" name="Int. J. Parasitol.">
        <title>The genome of the protozoan parasite Cystoisospora suis and a reverse vaccinology approach to identify vaccine candidates.</title>
        <authorList>
            <person name="Palmieri N."/>
            <person name="Shrestha A."/>
            <person name="Ruttkowski B."/>
            <person name="Beck T."/>
            <person name="Vogl C."/>
            <person name="Tomley F."/>
            <person name="Blake D.P."/>
            <person name="Joachim A."/>
        </authorList>
    </citation>
    <scope>NUCLEOTIDE SEQUENCE [LARGE SCALE GENOMIC DNA]</scope>
    <source>
        <strain evidence="1 2">Wien I</strain>
    </source>
</reference>
<evidence type="ECO:0000313" key="1">
    <source>
        <dbReference type="EMBL" id="PHJ24712.1"/>
    </source>
</evidence>
<sequence>MPLCSLCFGLRVSSKSVQSVAFRQPRVTGIDRLHVGELSLFPSFLRPYPDSCRELSLCRRTPSYSPGNSPAKGSACQLRGKRFRLSAASSWVVGAVGGAFSFPLVALSDFLCFFRDVVYTWWTRVRETHGGAVHGVLSCCVSALCFLFNQPLSSFC</sequence>
<dbReference type="VEuPathDB" id="ToxoDB:CSUI_001411"/>
<evidence type="ECO:0000313" key="2">
    <source>
        <dbReference type="Proteomes" id="UP000221165"/>
    </source>
</evidence>
<proteinExistence type="predicted"/>
<accession>A0A2C6LCG6</accession>
<protein>
    <submittedName>
        <fullName evidence="1">Uncharacterized protein</fullName>
    </submittedName>
</protein>